<dbReference type="FunFam" id="3.30.110.30:FF:000001">
    <property type="entry name" value="Bifunctional glutamate/proline--tRNA ligase"/>
    <property type="match status" value="1"/>
</dbReference>
<dbReference type="FunFam" id="3.30.930.10:FF:000007">
    <property type="entry name" value="Bifunctional glutamate/proline--tRNA ligase"/>
    <property type="match status" value="1"/>
</dbReference>
<dbReference type="CDD" id="cd00862">
    <property type="entry name" value="ProRS_anticodon_zinc"/>
    <property type="match status" value="1"/>
</dbReference>
<dbReference type="Pfam" id="PF04073">
    <property type="entry name" value="tRNA_edit"/>
    <property type="match status" value="1"/>
</dbReference>
<dbReference type="FunFam" id="3.40.50.800:FF:000005">
    <property type="entry name" value="bifunctional glutamate/proline--tRNA ligase"/>
    <property type="match status" value="1"/>
</dbReference>
<dbReference type="InterPro" id="IPR004499">
    <property type="entry name" value="Pro-tRNA-ligase_IIa_arc-type"/>
</dbReference>
<dbReference type="GO" id="GO:0017101">
    <property type="term" value="C:aminoacyl-tRNA synthetase multienzyme complex"/>
    <property type="evidence" value="ECO:0007669"/>
    <property type="project" value="TreeGrafter"/>
</dbReference>
<reference evidence="12" key="1">
    <citation type="submission" date="2014-11" db="EMBL/GenBank/DDBJ databases">
        <authorList>
            <person name="Otto D Thomas"/>
            <person name="Naeem Raeece"/>
        </authorList>
    </citation>
    <scope>NUCLEOTIDE SEQUENCE</scope>
</reference>
<dbReference type="PhylomeDB" id="A0A0G4FJG8"/>
<dbReference type="InterPro" id="IPR002314">
    <property type="entry name" value="aa-tRNA-synt_IIb"/>
</dbReference>
<evidence type="ECO:0000256" key="3">
    <source>
        <dbReference type="ARBA" id="ARBA00022741"/>
    </source>
</evidence>
<dbReference type="PANTHER" id="PTHR43382:SF2">
    <property type="entry name" value="BIFUNCTIONAL GLUTAMATE_PROLINE--TRNA LIGASE"/>
    <property type="match status" value="1"/>
</dbReference>
<evidence type="ECO:0000313" key="12">
    <source>
        <dbReference type="EMBL" id="CEM13256.1"/>
    </source>
</evidence>
<dbReference type="NCBIfam" id="TIGR00408">
    <property type="entry name" value="proS_fam_I"/>
    <property type="match status" value="1"/>
</dbReference>
<dbReference type="GO" id="GO:0005524">
    <property type="term" value="F:ATP binding"/>
    <property type="evidence" value="ECO:0007669"/>
    <property type="project" value="UniProtKB-KW"/>
</dbReference>
<dbReference type="SUPFAM" id="SSF55826">
    <property type="entry name" value="YbaK/ProRS associated domain"/>
    <property type="match status" value="1"/>
</dbReference>
<dbReference type="GO" id="GO:0004827">
    <property type="term" value="F:proline-tRNA ligase activity"/>
    <property type="evidence" value="ECO:0007669"/>
    <property type="project" value="UniProtKB-EC"/>
</dbReference>
<dbReference type="GO" id="GO:0005737">
    <property type="term" value="C:cytoplasm"/>
    <property type="evidence" value="ECO:0007669"/>
    <property type="project" value="InterPro"/>
</dbReference>
<evidence type="ECO:0000256" key="10">
    <source>
        <dbReference type="SAM" id="MobiDB-lite"/>
    </source>
</evidence>
<evidence type="ECO:0000256" key="2">
    <source>
        <dbReference type="ARBA" id="ARBA00022598"/>
    </source>
</evidence>
<sequence length="715" mass="79781">MTEGYEAPLFSKLAELGIQYQTARHEAVFTVDAQKEVVSSLSGGLTKNLFLKDKKKGFFLVTALHDSDTNMKALQQQLGAANLRFADAEVMTGILKVEKGAVSPVAIMNDAENQVTLALDAKMKSCDRVLIHPLHNQATISIAFGDLMKCLSAIGKEPVFLELGEAGAAPPAAAASAPKPAPKPKAKQGGQQKPEKKKADDASTVATDTSDLGITVKKHEDFSAWYQQVITKSGMISFYDVSGCYILWERAFFIWEQIQAFFDAEIKKLGVKNAYFPMFVKKARLEAEKDHVEGFSPEVAWVTKSGDSDLAEPIAIRPTSETIMYPAYADRIRSHRDLPVKLNQWTSVVRWEFKHPTPFIRTREFLWQEGHTAHATNEEAEEMMFQALDLYERVYREILSVPVEKGMKSEGEKFPGGKHTSTVEAFIPANGRGVQAATSHHLGQNFSKMFNIYYEDESKQKSLVHQTSWGITTRSIGVMVMTHSDDKGLVLPPKVAPEQVVFIPILYKDKDADKIIQNAEAIYKKAQGAGIRAELDARTNYNPGWKFNHWEVKGVPIRCEVGPRDVENGTCRLVRRDTGEKVDIQQENLVTELNALLEKIQQSLFDKAAQLRQEGIAKISTFAEVMPALNNRKCVLAPWCEEEATEDEIKKETQRLSEEMAQTQAEVEEEGAAPALTGAMKTLCIPLNQPEMPEGTKCFWTGKPAKSWTLWGRSY</sequence>
<dbReference type="Pfam" id="PF00587">
    <property type="entry name" value="tRNA-synt_2b"/>
    <property type="match status" value="1"/>
</dbReference>
<dbReference type="InterPro" id="IPR007214">
    <property type="entry name" value="YbaK/aa-tRNA-synth-assoc-dom"/>
</dbReference>
<dbReference type="PANTHER" id="PTHR43382">
    <property type="entry name" value="PROLYL-TRNA SYNTHETASE"/>
    <property type="match status" value="1"/>
</dbReference>
<dbReference type="InterPro" id="IPR045864">
    <property type="entry name" value="aa-tRNA-synth_II/BPL/LPL"/>
</dbReference>
<proteinExistence type="inferred from homology"/>
<dbReference type="GO" id="GO:0006433">
    <property type="term" value="P:prolyl-tRNA aminoacylation"/>
    <property type="evidence" value="ECO:0007669"/>
    <property type="project" value="InterPro"/>
</dbReference>
<organism evidence="12">
    <name type="scientific">Chromera velia CCMP2878</name>
    <dbReference type="NCBI Taxonomy" id="1169474"/>
    <lineage>
        <taxon>Eukaryota</taxon>
        <taxon>Sar</taxon>
        <taxon>Alveolata</taxon>
        <taxon>Colpodellida</taxon>
        <taxon>Chromeraceae</taxon>
        <taxon>Chromera</taxon>
    </lineage>
</organism>
<feature type="coiled-coil region" evidence="9">
    <location>
        <begin position="642"/>
        <end position="673"/>
    </location>
</feature>
<dbReference type="HAMAP" id="MF_01571">
    <property type="entry name" value="Pro_tRNA_synth_type3"/>
    <property type="match status" value="1"/>
</dbReference>
<evidence type="ECO:0000256" key="6">
    <source>
        <dbReference type="ARBA" id="ARBA00023146"/>
    </source>
</evidence>
<dbReference type="EMBL" id="CDMZ01000392">
    <property type="protein sequence ID" value="CEM13256.1"/>
    <property type="molecule type" value="Genomic_DNA"/>
</dbReference>
<dbReference type="SUPFAM" id="SSF55681">
    <property type="entry name" value="Class II aaRS and biotin synthetases"/>
    <property type="match status" value="1"/>
</dbReference>
<dbReference type="InterPro" id="IPR004154">
    <property type="entry name" value="Anticodon-bd"/>
</dbReference>
<dbReference type="InterPro" id="IPR036754">
    <property type="entry name" value="YbaK/aa-tRNA-synt-asso_dom_sf"/>
</dbReference>
<dbReference type="Gene3D" id="3.40.50.800">
    <property type="entry name" value="Anticodon-binding domain"/>
    <property type="match status" value="1"/>
</dbReference>
<evidence type="ECO:0000256" key="9">
    <source>
        <dbReference type="SAM" id="Coils"/>
    </source>
</evidence>
<dbReference type="Gene3D" id="3.30.930.10">
    <property type="entry name" value="Bira Bifunctional Protein, Domain 2"/>
    <property type="match status" value="1"/>
</dbReference>
<dbReference type="AlphaFoldDB" id="A0A0G4FJG8"/>
<name>A0A0G4FJG8_9ALVE</name>
<feature type="domain" description="Aminoacyl-transfer RNA synthetases class-II family profile" evidence="11">
    <location>
        <begin position="252"/>
        <end position="492"/>
    </location>
</feature>
<dbReference type="InterPro" id="IPR016061">
    <property type="entry name" value="Pro-tRNA_ligase_II_C"/>
</dbReference>
<accession>A0A0G4FJG8</accession>
<evidence type="ECO:0000256" key="7">
    <source>
        <dbReference type="ARBA" id="ARBA00029731"/>
    </source>
</evidence>
<dbReference type="GO" id="GO:0002161">
    <property type="term" value="F:aminoacyl-tRNA deacylase activity"/>
    <property type="evidence" value="ECO:0007669"/>
    <property type="project" value="InterPro"/>
</dbReference>
<dbReference type="InterPro" id="IPR002316">
    <property type="entry name" value="Pro-tRNA-ligase_IIa"/>
</dbReference>
<dbReference type="VEuPathDB" id="CryptoDB:Cvel_17161"/>
<keyword evidence="3" id="KW-0547">Nucleotide-binding</keyword>
<evidence type="ECO:0000256" key="1">
    <source>
        <dbReference type="ARBA" id="ARBA00012831"/>
    </source>
</evidence>
<keyword evidence="5" id="KW-0648">Protein biosynthesis</keyword>
<dbReference type="SUPFAM" id="SSF52954">
    <property type="entry name" value="Class II aaRS ABD-related"/>
    <property type="match status" value="1"/>
</dbReference>
<keyword evidence="4" id="KW-0067">ATP-binding</keyword>
<dbReference type="SMART" id="SM00946">
    <property type="entry name" value="ProRS-C_1"/>
    <property type="match status" value="1"/>
</dbReference>
<evidence type="ECO:0000256" key="4">
    <source>
        <dbReference type="ARBA" id="ARBA00022840"/>
    </source>
</evidence>
<dbReference type="InterPro" id="IPR006195">
    <property type="entry name" value="aa-tRNA-synth_II"/>
</dbReference>
<comment type="catalytic activity">
    <reaction evidence="8">
        <text>tRNA(Pro) + L-proline + ATP = L-prolyl-tRNA(Pro) + AMP + diphosphate</text>
        <dbReference type="Rhea" id="RHEA:14305"/>
        <dbReference type="Rhea" id="RHEA-COMP:9700"/>
        <dbReference type="Rhea" id="RHEA-COMP:9702"/>
        <dbReference type="ChEBI" id="CHEBI:30616"/>
        <dbReference type="ChEBI" id="CHEBI:33019"/>
        <dbReference type="ChEBI" id="CHEBI:60039"/>
        <dbReference type="ChEBI" id="CHEBI:78442"/>
        <dbReference type="ChEBI" id="CHEBI:78532"/>
        <dbReference type="ChEBI" id="CHEBI:456215"/>
        <dbReference type="EC" id="6.1.1.15"/>
    </reaction>
</comment>
<dbReference type="InterPro" id="IPR017449">
    <property type="entry name" value="Pro-tRNA_synth_II"/>
</dbReference>
<dbReference type="Gene3D" id="3.90.960.10">
    <property type="entry name" value="YbaK/aminoacyl-tRNA synthetase-associated domain"/>
    <property type="match status" value="1"/>
</dbReference>
<dbReference type="SUPFAM" id="SSF64586">
    <property type="entry name" value="C-terminal domain of ProRS"/>
    <property type="match status" value="1"/>
</dbReference>
<dbReference type="CDD" id="cd00778">
    <property type="entry name" value="ProRS_core_arch_euk"/>
    <property type="match status" value="1"/>
</dbReference>
<dbReference type="InterPro" id="IPR033721">
    <property type="entry name" value="ProRS_core_arch_euk"/>
</dbReference>
<evidence type="ECO:0000256" key="8">
    <source>
        <dbReference type="ARBA" id="ARBA00047671"/>
    </source>
</evidence>
<protein>
    <recommendedName>
        <fullName evidence="1">proline--tRNA ligase</fullName>
        <ecNumber evidence="1">6.1.1.15</ecNumber>
    </recommendedName>
    <alternativeName>
        <fullName evidence="7">Prolyl-tRNA synthetase</fullName>
    </alternativeName>
</protein>
<evidence type="ECO:0000256" key="5">
    <source>
        <dbReference type="ARBA" id="ARBA00022917"/>
    </source>
</evidence>
<dbReference type="PRINTS" id="PR01046">
    <property type="entry name" value="TRNASYNTHPRO"/>
</dbReference>
<keyword evidence="6" id="KW-0030">Aminoacyl-tRNA synthetase</keyword>
<dbReference type="Gene3D" id="3.30.110.30">
    <property type="entry name" value="C-terminal domain of ProRS"/>
    <property type="match status" value="1"/>
</dbReference>
<dbReference type="EC" id="6.1.1.15" evidence="1"/>
<dbReference type="Pfam" id="PF03129">
    <property type="entry name" value="HGTP_anticodon"/>
    <property type="match status" value="1"/>
</dbReference>
<dbReference type="FunFam" id="3.90.960.10:FF:000005">
    <property type="entry name" value="Putative prolyl-tRNA synthetase"/>
    <property type="match status" value="1"/>
</dbReference>
<dbReference type="CDD" id="cd04335">
    <property type="entry name" value="PrdX_deacylase"/>
    <property type="match status" value="1"/>
</dbReference>
<keyword evidence="9" id="KW-0175">Coiled coil</keyword>
<dbReference type="Pfam" id="PF09180">
    <property type="entry name" value="ProRS-C_1"/>
    <property type="match status" value="1"/>
</dbReference>
<dbReference type="InterPro" id="IPR036621">
    <property type="entry name" value="Anticodon-bd_dom_sf"/>
</dbReference>
<keyword evidence="2" id="KW-0436">Ligase</keyword>
<feature type="region of interest" description="Disordered" evidence="10">
    <location>
        <begin position="171"/>
        <end position="204"/>
    </location>
</feature>
<gene>
    <name evidence="12" type="ORF">Cvel_17161</name>
</gene>
<evidence type="ECO:0000259" key="11">
    <source>
        <dbReference type="PROSITE" id="PS50862"/>
    </source>
</evidence>
<dbReference type="PROSITE" id="PS50862">
    <property type="entry name" value="AA_TRNA_LIGASE_II"/>
    <property type="match status" value="1"/>
</dbReference>